<gene>
    <name evidence="1" type="ORF">SKAU_G00346780</name>
</gene>
<evidence type="ECO:0000313" key="1">
    <source>
        <dbReference type="EMBL" id="KAJ8340045.1"/>
    </source>
</evidence>
<comment type="caution">
    <text evidence="1">The sequence shown here is derived from an EMBL/GenBank/DDBJ whole genome shotgun (WGS) entry which is preliminary data.</text>
</comment>
<dbReference type="Proteomes" id="UP001152622">
    <property type="component" value="Chromosome 16"/>
</dbReference>
<sequence length="82" mass="9305">MQTTAGKLTGRCDSCMTQKMRIFTFVQDQSEGQWGLYQAPVASWKQAFLRAPLLFSRKQLALTDGTRLSFSIQPLLKCCPWS</sequence>
<name>A0A9Q1EJV6_SYNKA</name>
<organism evidence="1 2">
    <name type="scientific">Synaphobranchus kaupii</name>
    <name type="common">Kaup's arrowtooth eel</name>
    <dbReference type="NCBI Taxonomy" id="118154"/>
    <lineage>
        <taxon>Eukaryota</taxon>
        <taxon>Metazoa</taxon>
        <taxon>Chordata</taxon>
        <taxon>Craniata</taxon>
        <taxon>Vertebrata</taxon>
        <taxon>Euteleostomi</taxon>
        <taxon>Actinopterygii</taxon>
        <taxon>Neopterygii</taxon>
        <taxon>Teleostei</taxon>
        <taxon>Anguilliformes</taxon>
        <taxon>Synaphobranchidae</taxon>
        <taxon>Synaphobranchus</taxon>
    </lineage>
</organism>
<dbReference type="AlphaFoldDB" id="A0A9Q1EJV6"/>
<reference evidence="1" key="1">
    <citation type="journal article" date="2023" name="Science">
        <title>Genome structures resolve the early diversification of teleost fishes.</title>
        <authorList>
            <person name="Parey E."/>
            <person name="Louis A."/>
            <person name="Montfort J."/>
            <person name="Bouchez O."/>
            <person name="Roques C."/>
            <person name="Iampietro C."/>
            <person name="Lluch J."/>
            <person name="Castinel A."/>
            <person name="Donnadieu C."/>
            <person name="Desvignes T."/>
            <person name="Floi Bucao C."/>
            <person name="Jouanno E."/>
            <person name="Wen M."/>
            <person name="Mejri S."/>
            <person name="Dirks R."/>
            <person name="Jansen H."/>
            <person name="Henkel C."/>
            <person name="Chen W.J."/>
            <person name="Zahm M."/>
            <person name="Cabau C."/>
            <person name="Klopp C."/>
            <person name="Thompson A.W."/>
            <person name="Robinson-Rechavi M."/>
            <person name="Braasch I."/>
            <person name="Lecointre G."/>
            <person name="Bobe J."/>
            <person name="Postlethwait J.H."/>
            <person name="Berthelot C."/>
            <person name="Roest Crollius H."/>
            <person name="Guiguen Y."/>
        </authorList>
    </citation>
    <scope>NUCLEOTIDE SEQUENCE</scope>
    <source>
        <strain evidence="1">WJC10195</strain>
    </source>
</reference>
<dbReference type="EMBL" id="JAINUF010000016">
    <property type="protein sequence ID" value="KAJ8340045.1"/>
    <property type="molecule type" value="Genomic_DNA"/>
</dbReference>
<keyword evidence="2" id="KW-1185">Reference proteome</keyword>
<evidence type="ECO:0000313" key="2">
    <source>
        <dbReference type="Proteomes" id="UP001152622"/>
    </source>
</evidence>
<accession>A0A9Q1EJV6</accession>
<protein>
    <submittedName>
        <fullName evidence="1">Uncharacterized protein</fullName>
    </submittedName>
</protein>
<proteinExistence type="predicted"/>